<dbReference type="InterPro" id="IPR011042">
    <property type="entry name" value="6-blade_b-propeller_TolB-like"/>
</dbReference>
<sequence>MLNKFGFKIITAALLAGPAISTSAVADSGPEIADSKLQAGFEATLLTDGIDIPWGMTQLPNGDLLVTEREGEIKVIRDGKLLEETISGLPDIHDHGQGGLLDIAVDPDYANNGWIYFTYSTEEGEGSNTALMRAKLQDMELVEKQQLYKAQGDSEKRQHYGSRIAFDKNGDLFFSIGDRGMRDDNPQDTALDSGKIYRLKSDGEIPADNPFVGDKEAKPAIYSYGHRNPQGLAMDPATGNIWATEHGPKGGDEINIIQKGLNYGWPVISYGVNYSGTSFTDLTEKEGMEQPALHWTPSLAPSGLTFVTSDKYPQWQGKMLAGSMKFNYLVLVTVDGDKVVSQEKLFKDVGRVRNVFQAPDGFIYIGIDGQGIKKIVPVQ</sequence>
<name>A0A5R9IYU7_9GAMM</name>
<feature type="signal peptide" evidence="1">
    <location>
        <begin position="1"/>
        <end position="26"/>
    </location>
</feature>
<dbReference type="PANTHER" id="PTHR19328">
    <property type="entry name" value="HEDGEHOG-INTERACTING PROTEIN"/>
    <property type="match status" value="1"/>
</dbReference>
<accession>A0A5R9IYU7</accession>
<feature type="domain" description="Glucose/Sorbosone dehydrogenase" evidence="2">
    <location>
        <begin position="51"/>
        <end position="370"/>
    </location>
</feature>
<organism evidence="3 4">
    <name type="scientific">Thalassotalea litorea</name>
    <dbReference type="NCBI Taxonomy" id="2020715"/>
    <lineage>
        <taxon>Bacteria</taxon>
        <taxon>Pseudomonadati</taxon>
        <taxon>Pseudomonadota</taxon>
        <taxon>Gammaproteobacteria</taxon>
        <taxon>Alteromonadales</taxon>
        <taxon>Colwelliaceae</taxon>
        <taxon>Thalassotalea</taxon>
    </lineage>
</organism>
<dbReference type="PANTHER" id="PTHR19328:SF75">
    <property type="entry name" value="ALDOSE SUGAR DEHYDROGENASE YLII"/>
    <property type="match status" value="1"/>
</dbReference>
<dbReference type="Gene3D" id="2.120.10.30">
    <property type="entry name" value="TolB, C-terminal domain"/>
    <property type="match status" value="1"/>
</dbReference>
<dbReference type="RefSeq" id="WP_138318389.1">
    <property type="nucleotide sequence ID" value="NZ_VCBC01000003.1"/>
</dbReference>
<evidence type="ECO:0000313" key="4">
    <source>
        <dbReference type="Proteomes" id="UP000307790"/>
    </source>
</evidence>
<protein>
    <submittedName>
        <fullName evidence="3">PQQ-dependent sugar dehydrogenase</fullName>
    </submittedName>
</protein>
<dbReference type="InterPro" id="IPR011041">
    <property type="entry name" value="Quinoprot_gluc/sorb_DH_b-prop"/>
</dbReference>
<dbReference type="OrthoDB" id="9770043at2"/>
<dbReference type="Pfam" id="PF07995">
    <property type="entry name" value="GSDH"/>
    <property type="match status" value="1"/>
</dbReference>
<gene>
    <name evidence="3" type="ORF">FE810_02140</name>
</gene>
<keyword evidence="1" id="KW-0732">Signal</keyword>
<evidence type="ECO:0000313" key="3">
    <source>
        <dbReference type="EMBL" id="TLU67108.1"/>
    </source>
</evidence>
<feature type="chain" id="PRO_5024354490" evidence="1">
    <location>
        <begin position="27"/>
        <end position="379"/>
    </location>
</feature>
<dbReference type="InterPro" id="IPR012938">
    <property type="entry name" value="Glc/Sorbosone_DH"/>
</dbReference>
<evidence type="ECO:0000259" key="2">
    <source>
        <dbReference type="Pfam" id="PF07995"/>
    </source>
</evidence>
<evidence type="ECO:0000256" key="1">
    <source>
        <dbReference type="SAM" id="SignalP"/>
    </source>
</evidence>
<proteinExistence type="predicted"/>
<reference evidence="3 4" key="1">
    <citation type="submission" date="2019-05" db="EMBL/GenBank/DDBJ databases">
        <title>Genome sequences of Thalassotalea litorea 1K03283.</title>
        <authorList>
            <person name="Zhang D."/>
        </authorList>
    </citation>
    <scope>NUCLEOTIDE SEQUENCE [LARGE SCALE GENOMIC DNA]</scope>
    <source>
        <strain evidence="3 4">MCCC 1K03283</strain>
    </source>
</reference>
<keyword evidence="4" id="KW-1185">Reference proteome</keyword>
<dbReference type="EMBL" id="VCBC01000003">
    <property type="protein sequence ID" value="TLU67108.1"/>
    <property type="molecule type" value="Genomic_DNA"/>
</dbReference>
<dbReference type="SUPFAM" id="SSF50952">
    <property type="entry name" value="Soluble quinoprotein glucose dehydrogenase"/>
    <property type="match status" value="1"/>
</dbReference>
<comment type="caution">
    <text evidence="3">The sequence shown here is derived from an EMBL/GenBank/DDBJ whole genome shotgun (WGS) entry which is preliminary data.</text>
</comment>
<dbReference type="AlphaFoldDB" id="A0A5R9IYU7"/>
<dbReference type="Proteomes" id="UP000307790">
    <property type="component" value="Unassembled WGS sequence"/>
</dbReference>